<dbReference type="CDD" id="cd06261">
    <property type="entry name" value="TM_PBP2"/>
    <property type="match status" value="1"/>
</dbReference>
<feature type="domain" description="ABC transmembrane type-1" evidence="8">
    <location>
        <begin position="58"/>
        <end position="253"/>
    </location>
</feature>
<dbReference type="GO" id="GO:0005886">
    <property type="term" value="C:plasma membrane"/>
    <property type="evidence" value="ECO:0007669"/>
    <property type="project" value="UniProtKB-SubCell"/>
</dbReference>
<feature type="transmembrane region" description="Helical" evidence="7">
    <location>
        <begin position="62"/>
        <end position="86"/>
    </location>
</feature>
<dbReference type="InterPro" id="IPR035906">
    <property type="entry name" value="MetI-like_sf"/>
</dbReference>
<evidence type="ECO:0000313" key="10">
    <source>
        <dbReference type="Proteomes" id="UP000651482"/>
    </source>
</evidence>
<dbReference type="AlphaFoldDB" id="A0A926D9W0"/>
<evidence type="ECO:0000259" key="8">
    <source>
        <dbReference type="PROSITE" id="PS50928"/>
    </source>
</evidence>
<feature type="transmembrane region" description="Helical" evidence="7">
    <location>
        <begin position="127"/>
        <end position="147"/>
    </location>
</feature>
<evidence type="ECO:0000256" key="7">
    <source>
        <dbReference type="RuleBase" id="RU363032"/>
    </source>
</evidence>
<accession>A0A926D9W0</accession>
<keyword evidence="4 7" id="KW-0812">Transmembrane</keyword>
<name>A0A926D9W0_9FIRM</name>
<evidence type="ECO:0000256" key="6">
    <source>
        <dbReference type="ARBA" id="ARBA00023136"/>
    </source>
</evidence>
<organism evidence="9 10">
    <name type="scientific">Yeguia hominis</name>
    <dbReference type="NCBI Taxonomy" id="2763662"/>
    <lineage>
        <taxon>Bacteria</taxon>
        <taxon>Bacillati</taxon>
        <taxon>Bacillota</taxon>
        <taxon>Clostridia</taxon>
        <taxon>Eubacteriales</taxon>
        <taxon>Yeguiaceae</taxon>
        <taxon>Yeguia</taxon>
    </lineage>
</organism>
<keyword evidence="2 7" id="KW-0813">Transport</keyword>
<dbReference type="InterPro" id="IPR000515">
    <property type="entry name" value="MetI-like"/>
</dbReference>
<feature type="transmembrane region" description="Helical" evidence="7">
    <location>
        <begin position="228"/>
        <end position="247"/>
    </location>
</feature>
<keyword evidence="10" id="KW-1185">Reference proteome</keyword>
<dbReference type="EMBL" id="JACRSN010000003">
    <property type="protein sequence ID" value="MBC8533055.1"/>
    <property type="molecule type" value="Genomic_DNA"/>
</dbReference>
<dbReference type="Pfam" id="PF00528">
    <property type="entry name" value="BPD_transp_1"/>
    <property type="match status" value="1"/>
</dbReference>
<evidence type="ECO:0000256" key="2">
    <source>
        <dbReference type="ARBA" id="ARBA00022448"/>
    </source>
</evidence>
<comment type="similarity">
    <text evidence="7">Belongs to the binding-protein-dependent transport system permease family.</text>
</comment>
<dbReference type="Gene3D" id="1.10.3720.10">
    <property type="entry name" value="MetI-like"/>
    <property type="match status" value="1"/>
</dbReference>
<keyword evidence="5 7" id="KW-1133">Transmembrane helix</keyword>
<evidence type="ECO:0000256" key="5">
    <source>
        <dbReference type="ARBA" id="ARBA00022989"/>
    </source>
</evidence>
<evidence type="ECO:0000256" key="4">
    <source>
        <dbReference type="ARBA" id="ARBA00022692"/>
    </source>
</evidence>
<feature type="transmembrane region" description="Helical" evidence="7">
    <location>
        <begin position="167"/>
        <end position="191"/>
    </location>
</feature>
<evidence type="ECO:0000313" key="9">
    <source>
        <dbReference type="EMBL" id="MBC8533055.1"/>
    </source>
</evidence>
<dbReference type="SUPFAM" id="SSF161098">
    <property type="entry name" value="MetI-like"/>
    <property type="match status" value="1"/>
</dbReference>
<reference evidence="9" key="1">
    <citation type="submission" date="2020-08" db="EMBL/GenBank/DDBJ databases">
        <title>Genome public.</title>
        <authorList>
            <person name="Liu C."/>
            <person name="Sun Q."/>
        </authorList>
    </citation>
    <scope>NUCLEOTIDE SEQUENCE</scope>
    <source>
        <strain evidence="9">NSJ-40</strain>
    </source>
</reference>
<feature type="transmembrane region" description="Helical" evidence="7">
    <location>
        <begin position="93"/>
        <end position="115"/>
    </location>
</feature>
<keyword evidence="6 7" id="KW-0472">Membrane</keyword>
<sequence length="263" mass="29661">MTFVLFLCSLMFIFPFYSMFMMATYKTENLYSSIPVYPSVYAVQNFKSVISGGFLHYYWNSFYIAALVGIGAVFLSALTGFALTMYDFKLKKLLTMIVLISMMIPMQCGLVAFVLEMRVLGWTNSHWGLIIPYMAYPFGVYWMSQYLKTALSPSLVESARIDGCRDFMIFIRIVLPNIKPAIITLLMMSFLLSWNNYLVPLILLNKTSVFTLPLGIKSLGSAFRVDHAARIMGLALGTIPIIILFSIGSKYFIRGLTAGAVKE</sequence>
<comment type="subcellular location">
    <subcellularLocation>
        <location evidence="1 7">Cell membrane</location>
        <topology evidence="1 7">Multi-pass membrane protein</topology>
    </subcellularLocation>
</comment>
<dbReference type="GO" id="GO:0055085">
    <property type="term" value="P:transmembrane transport"/>
    <property type="evidence" value="ECO:0007669"/>
    <property type="project" value="InterPro"/>
</dbReference>
<proteinExistence type="inferred from homology"/>
<dbReference type="PANTHER" id="PTHR43744:SF8">
    <property type="entry name" value="SN-GLYCEROL-3-PHOSPHATE TRANSPORT SYSTEM PERMEASE PROTEIN UGPE"/>
    <property type="match status" value="1"/>
</dbReference>
<dbReference type="Proteomes" id="UP000651482">
    <property type="component" value="Unassembled WGS sequence"/>
</dbReference>
<dbReference type="PANTHER" id="PTHR43744">
    <property type="entry name" value="ABC TRANSPORTER PERMEASE PROTEIN MG189-RELATED-RELATED"/>
    <property type="match status" value="1"/>
</dbReference>
<dbReference type="PROSITE" id="PS50928">
    <property type="entry name" value="ABC_TM1"/>
    <property type="match status" value="1"/>
</dbReference>
<protein>
    <submittedName>
        <fullName evidence="9">Carbohydrate ABC transporter permease</fullName>
    </submittedName>
</protein>
<keyword evidence="3" id="KW-1003">Cell membrane</keyword>
<evidence type="ECO:0000256" key="1">
    <source>
        <dbReference type="ARBA" id="ARBA00004651"/>
    </source>
</evidence>
<gene>
    <name evidence="9" type="ORF">IAG03_03355</name>
</gene>
<evidence type="ECO:0000256" key="3">
    <source>
        <dbReference type="ARBA" id="ARBA00022475"/>
    </source>
</evidence>
<comment type="caution">
    <text evidence="9">The sequence shown here is derived from an EMBL/GenBank/DDBJ whole genome shotgun (WGS) entry which is preliminary data.</text>
</comment>